<dbReference type="NCBIfam" id="TIGR02532">
    <property type="entry name" value="IV_pilin_GFxxxE"/>
    <property type="match status" value="1"/>
</dbReference>
<accession>A0ABT9T1S9</accession>
<name>A0ABT9T1S9_9GAMM</name>
<dbReference type="Pfam" id="PF16074">
    <property type="entry name" value="PilW"/>
    <property type="match status" value="1"/>
</dbReference>
<keyword evidence="1" id="KW-0472">Membrane</keyword>
<keyword evidence="3" id="KW-1185">Reference proteome</keyword>
<evidence type="ECO:0000313" key="3">
    <source>
        <dbReference type="Proteomes" id="UP001237737"/>
    </source>
</evidence>
<evidence type="ECO:0000256" key="1">
    <source>
        <dbReference type="SAM" id="Phobius"/>
    </source>
</evidence>
<evidence type="ECO:0000313" key="2">
    <source>
        <dbReference type="EMBL" id="MDQ0011207.1"/>
    </source>
</evidence>
<sequence>MRTSMRRAIRGVTLIELMVAMVLGLLVSAGIITLFLSTSSSNRVQTQLARLQEDGRFAVGKLNDDLSMATGMYCNNTGGVATKTSSDVYLDGLRTPRVLAKNFLDAPALFENTTQWGGASGESGVNYPAAPTAPYAMPSFMFMRGYNCTGTGACLPIPVTFLGGKLDTAGTAVGNRVVGTDVLTLRYLDSSRGWRLGDTNKVVPDLTGNTLKEIDLAPTATEPPITEFKSGMALVADCSSAQVFAVTGSTTAKLVPAAASNFITPLALQPQSAPRLFDFVNDMQNVTYYVQVVSDNGSDTGVKTGALMRRVNGTTVSVPDQELIRGVERLTFRYGVEDADGAVRFLTADQVDSRVNKTVTCPPTANTLTTSDPGCLWRAVKSIEVSLLLSSQVTMPTLTTPETAFLYTPDSSNGNFAPVYPAQSGTAGLAIKPSQQGFDDKRLRRQFTSLVMLRNYNP</sequence>
<dbReference type="EMBL" id="JAUSSK010000005">
    <property type="protein sequence ID" value="MDQ0011207.1"/>
    <property type="molecule type" value="Genomic_DNA"/>
</dbReference>
<gene>
    <name evidence="2" type="ORF">J2T07_003417</name>
</gene>
<feature type="transmembrane region" description="Helical" evidence="1">
    <location>
        <begin position="12"/>
        <end position="36"/>
    </location>
</feature>
<dbReference type="InterPro" id="IPR012902">
    <property type="entry name" value="N_methyl_site"/>
</dbReference>
<keyword evidence="1" id="KW-0812">Transmembrane</keyword>
<dbReference type="Proteomes" id="UP001237737">
    <property type="component" value="Unassembled WGS sequence"/>
</dbReference>
<keyword evidence="1" id="KW-1133">Transmembrane helix</keyword>
<comment type="caution">
    <text evidence="2">The sequence shown here is derived from an EMBL/GenBank/DDBJ whole genome shotgun (WGS) entry which is preliminary data.</text>
</comment>
<dbReference type="PROSITE" id="PS00409">
    <property type="entry name" value="PROKAR_NTER_METHYL"/>
    <property type="match status" value="1"/>
</dbReference>
<proteinExistence type="predicted"/>
<dbReference type="Pfam" id="PF07963">
    <property type="entry name" value="N_methyl"/>
    <property type="match status" value="1"/>
</dbReference>
<dbReference type="InterPro" id="IPR032092">
    <property type="entry name" value="PilW"/>
</dbReference>
<reference evidence="2 3" key="1">
    <citation type="submission" date="2023-07" db="EMBL/GenBank/DDBJ databases">
        <title>Sorghum-associated microbial communities from plants grown in Nebraska, USA.</title>
        <authorList>
            <person name="Schachtman D."/>
        </authorList>
    </citation>
    <scope>NUCLEOTIDE SEQUENCE [LARGE SCALE GENOMIC DNA]</scope>
    <source>
        <strain evidence="2 3">CC60</strain>
    </source>
</reference>
<organism evidence="2 3">
    <name type="scientific">Luteibacter jiangsuensis</name>
    <dbReference type="NCBI Taxonomy" id="637577"/>
    <lineage>
        <taxon>Bacteria</taxon>
        <taxon>Pseudomonadati</taxon>
        <taxon>Pseudomonadota</taxon>
        <taxon>Gammaproteobacteria</taxon>
        <taxon>Lysobacterales</taxon>
        <taxon>Rhodanobacteraceae</taxon>
        <taxon>Luteibacter</taxon>
    </lineage>
</organism>
<protein>
    <submittedName>
        <fullName evidence="2">Type IV pilus assembly protein PilW</fullName>
    </submittedName>
</protein>
<dbReference type="RefSeq" id="WP_306851496.1">
    <property type="nucleotide sequence ID" value="NZ_JAUSSK010000005.1"/>
</dbReference>